<dbReference type="VEuPathDB" id="FungiDB:Z518_00167"/>
<dbReference type="PANTHER" id="PTHR43431">
    <property type="entry name" value="OXIDOREDUCTASE, SHORT CHAIN DEHYDROGENASE/REDUCTASE FAMILY (AFU_ORTHOLOGUE AFUA_5G14000)"/>
    <property type="match status" value="1"/>
</dbReference>
<dbReference type="OrthoDB" id="5336600at2759"/>
<evidence type="ECO:0000313" key="2">
    <source>
        <dbReference type="Proteomes" id="UP000053617"/>
    </source>
</evidence>
<dbReference type="Proteomes" id="UP000053617">
    <property type="component" value="Unassembled WGS sequence"/>
</dbReference>
<dbReference type="Gene3D" id="3.40.50.720">
    <property type="entry name" value="NAD(P)-binding Rossmann-like Domain"/>
    <property type="match status" value="1"/>
</dbReference>
<dbReference type="HOGENOM" id="CLU_010194_17_1_1"/>
<dbReference type="InterPro" id="IPR036291">
    <property type="entry name" value="NAD(P)-bd_dom_sf"/>
</dbReference>
<name>A0A0D2ISX0_9EURO</name>
<accession>A0A0D2ISX0</accession>
<dbReference type="GeneID" id="25288238"/>
<protein>
    <submittedName>
        <fullName evidence="1">Uncharacterized protein</fullName>
    </submittedName>
</protein>
<dbReference type="RefSeq" id="XP_013276225.1">
    <property type="nucleotide sequence ID" value="XM_013420771.1"/>
</dbReference>
<dbReference type="Pfam" id="PF00106">
    <property type="entry name" value="adh_short"/>
    <property type="match status" value="1"/>
</dbReference>
<proteinExistence type="predicted"/>
<dbReference type="AlphaFoldDB" id="A0A0D2ISX0"/>
<dbReference type="EMBL" id="KN847475">
    <property type="protein sequence ID" value="KIX09089.1"/>
    <property type="molecule type" value="Genomic_DNA"/>
</dbReference>
<organism evidence="1 2">
    <name type="scientific">Rhinocladiella mackenziei CBS 650.93</name>
    <dbReference type="NCBI Taxonomy" id="1442369"/>
    <lineage>
        <taxon>Eukaryota</taxon>
        <taxon>Fungi</taxon>
        <taxon>Dikarya</taxon>
        <taxon>Ascomycota</taxon>
        <taxon>Pezizomycotina</taxon>
        <taxon>Eurotiomycetes</taxon>
        <taxon>Chaetothyriomycetidae</taxon>
        <taxon>Chaetothyriales</taxon>
        <taxon>Herpotrichiellaceae</taxon>
        <taxon>Rhinocladiella</taxon>
    </lineage>
</organism>
<dbReference type="SUPFAM" id="SSF51735">
    <property type="entry name" value="NAD(P)-binding Rossmann-fold domains"/>
    <property type="match status" value="1"/>
</dbReference>
<dbReference type="STRING" id="1442369.A0A0D2ISX0"/>
<dbReference type="PANTHER" id="PTHR43431:SF1">
    <property type="entry name" value="OS08G0476300 PROTEIN"/>
    <property type="match status" value="1"/>
</dbReference>
<reference evidence="1 2" key="1">
    <citation type="submission" date="2015-01" db="EMBL/GenBank/DDBJ databases">
        <title>The Genome Sequence of Rhinocladiella mackenzie CBS 650.93.</title>
        <authorList>
            <consortium name="The Broad Institute Genomics Platform"/>
            <person name="Cuomo C."/>
            <person name="de Hoog S."/>
            <person name="Gorbushina A."/>
            <person name="Stielow B."/>
            <person name="Teixiera M."/>
            <person name="Abouelleil A."/>
            <person name="Chapman S.B."/>
            <person name="Priest M."/>
            <person name="Young S.K."/>
            <person name="Wortman J."/>
            <person name="Nusbaum C."/>
            <person name="Birren B."/>
        </authorList>
    </citation>
    <scope>NUCLEOTIDE SEQUENCE [LARGE SCALE GENOMIC DNA]</scope>
    <source>
        <strain evidence="1 2">CBS 650.93</strain>
    </source>
</reference>
<dbReference type="InterPro" id="IPR002347">
    <property type="entry name" value="SDR_fam"/>
</dbReference>
<sequence>MVNKVIVIVGSGPGLGVSTGSLFASKGFDVALLSRNTQRLEQDVAVVRKANPNVSVRAYSVDVGDHIALPRVLAEVRSELGAPEVVYFNAARVQTSRIGETTPEYILEDFKSMNIGMYVAAMWAIPDLTAAAERPGSHPSFLFCNSGLWDHPIADFFSLSMQKASQYNLASSLNQILGPSGVHVAGVNIAGIIRDDDPVVNARNIANSIYELYEQDKAHWQFEIKVGDWDEFLQSMSNQLSV</sequence>
<keyword evidence="2" id="KW-1185">Reference proteome</keyword>
<evidence type="ECO:0000313" key="1">
    <source>
        <dbReference type="EMBL" id="KIX09089.1"/>
    </source>
</evidence>
<gene>
    <name evidence="1" type="ORF">Z518_00167</name>
</gene>